<feature type="compositionally biased region" description="Gly residues" evidence="1">
    <location>
        <begin position="183"/>
        <end position="197"/>
    </location>
</feature>
<feature type="compositionally biased region" description="Low complexity" evidence="1">
    <location>
        <begin position="361"/>
        <end position="370"/>
    </location>
</feature>
<dbReference type="CDD" id="cd00229">
    <property type="entry name" value="SGNH_hydrolase"/>
    <property type="match status" value="1"/>
</dbReference>
<dbReference type="OMA" id="WMETPST"/>
<dbReference type="Gene3D" id="3.40.50.1110">
    <property type="entry name" value="SGNH hydrolase"/>
    <property type="match status" value="1"/>
</dbReference>
<feature type="compositionally biased region" description="Basic residues" evidence="1">
    <location>
        <begin position="390"/>
        <end position="406"/>
    </location>
</feature>
<dbReference type="AlphaFoldDB" id="A0A8J1JHZ1"/>
<dbReference type="OrthoDB" id="9909727at2759"/>
<feature type="compositionally biased region" description="Basic and acidic residues" evidence="1">
    <location>
        <begin position="283"/>
        <end position="295"/>
    </location>
</feature>
<organism evidence="2 3">
    <name type="scientific">Xenopus tropicalis</name>
    <name type="common">Western clawed frog</name>
    <name type="synonym">Silurana tropicalis</name>
    <dbReference type="NCBI Taxonomy" id="8364"/>
    <lineage>
        <taxon>Eukaryota</taxon>
        <taxon>Metazoa</taxon>
        <taxon>Chordata</taxon>
        <taxon>Craniata</taxon>
        <taxon>Vertebrata</taxon>
        <taxon>Euteleostomi</taxon>
        <taxon>Amphibia</taxon>
        <taxon>Batrachia</taxon>
        <taxon>Anura</taxon>
        <taxon>Pipoidea</taxon>
        <taxon>Pipidae</taxon>
        <taxon>Xenopodinae</taxon>
        <taxon>Xenopus</taxon>
        <taxon>Silurana</taxon>
    </lineage>
</organism>
<dbReference type="KEGG" id="xtr:116410394"/>
<evidence type="ECO:0000313" key="3">
    <source>
        <dbReference type="RefSeq" id="XP_031756635.1"/>
    </source>
</evidence>
<proteinExistence type="predicted"/>
<reference evidence="3" key="1">
    <citation type="submission" date="2025-08" db="UniProtKB">
        <authorList>
            <consortium name="RefSeq"/>
        </authorList>
    </citation>
    <scope>IDENTIFICATION</scope>
    <source>
        <strain evidence="3">Nigerian</strain>
        <tissue evidence="3">Liver and blood</tissue>
    </source>
</reference>
<evidence type="ECO:0000256" key="1">
    <source>
        <dbReference type="SAM" id="MobiDB-lite"/>
    </source>
</evidence>
<name>A0A8J1JHZ1_XENTR</name>
<evidence type="ECO:0000313" key="2">
    <source>
        <dbReference type="Proteomes" id="UP000008143"/>
    </source>
</evidence>
<dbReference type="Xenbase" id="XB-GENE-29096115">
    <property type="gene designation" value="LOC116410394"/>
</dbReference>
<feature type="compositionally biased region" description="Basic and acidic residues" evidence="1">
    <location>
        <begin position="311"/>
        <end position="328"/>
    </location>
</feature>
<feature type="compositionally biased region" description="Basic and acidic residues" evidence="1">
    <location>
        <begin position="407"/>
        <end position="419"/>
    </location>
</feature>
<dbReference type="SUPFAM" id="SSF52266">
    <property type="entry name" value="SGNH hydrolase"/>
    <property type="match status" value="1"/>
</dbReference>
<feature type="compositionally biased region" description="Gly residues" evidence="1">
    <location>
        <begin position="163"/>
        <end position="172"/>
    </location>
</feature>
<accession>A0A8J1JHZ1</accession>
<keyword evidence="2" id="KW-1185">Reference proteome</keyword>
<feature type="compositionally biased region" description="Low complexity" evidence="1">
    <location>
        <begin position="173"/>
        <end position="182"/>
    </location>
</feature>
<dbReference type="InterPro" id="IPR036514">
    <property type="entry name" value="SGNH_hydro_sf"/>
</dbReference>
<sequence length="636" mass="68488">MDAASLEHLVQEFREAARRQGPAWIQDQLKDLFTGAEAGGQRRPARRTRPPDRLSPGTAGDPAEKTSRRSRTSQERSTDGGAGRTRGGSRRQRGDTDDPAPGPGRRVIRAAGGGAKPREAGSGAPGTEAARGSPGQADSRQKRGPKGSSTQRAGRGGAKTAPGGAGGPGTGTGCREAAATGRGETGTGGTPGRGAGPTSGAPEGDTGLADSQDTRGRQEGAAGMETRATARAGGQVREEEGTTALRPGQAAGSRGDPEGTSGPPGVESGTGQATTWGHRRSRQRDSRSRTRETRRDPRRSRSGSRHPRWGRRGESRARSRSGTRESWRRGTALGTARRRGDRASRSPTRRREGSRRREHSCSCMSHRCGSSGSGRGRSRARYATAEVRRATRSRSTSRVRSERRHTARDGSGRRQDTRERLASIITAPEASTAGGPGGGRIAVWLIGHSFIYRARRRAAVKKPGLQLGFPEGKVGVHWFGVRGMRWPGVWSTLLQKVKAGRRPDILVIHAGGNDMGLVPQKDLVMAMKNDLDRIRRMFPDIVIVWSEMVPRLVWRHARDGQRIERSRGKVNKLLAAFVRKFNGVVVRHKALEEKLPGYYWKDGVHLSDVGTDLFNLALGEGIERALGRFVGGSWQA</sequence>
<dbReference type="GO" id="GO:0003847">
    <property type="term" value="F:1-alkyl-2-acetylglycerophosphocholine esterase activity"/>
    <property type="evidence" value="ECO:0007669"/>
    <property type="project" value="UniProtKB-EC"/>
</dbReference>
<dbReference type="AGR" id="Xenbase:XB-GENE-29096115"/>
<feature type="compositionally biased region" description="Basic residues" evidence="1">
    <location>
        <begin position="296"/>
        <end position="310"/>
    </location>
</feature>
<dbReference type="GeneID" id="116410394"/>
<evidence type="ECO:0000313" key="4">
    <source>
        <dbReference type="Xenbase" id="XB-GENE-29096115"/>
    </source>
</evidence>
<dbReference type="Proteomes" id="UP000008143">
    <property type="component" value="Chromosome 4"/>
</dbReference>
<protein>
    <submittedName>
        <fullName evidence="3">Mucin-19-like</fullName>
    </submittedName>
</protein>
<dbReference type="RefSeq" id="XP_031756635.1">
    <property type="nucleotide sequence ID" value="XM_031900775.1"/>
</dbReference>
<feature type="region of interest" description="Disordered" evidence="1">
    <location>
        <begin position="31"/>
        <end position="419"/>
    </location>
</feature>
<feature type="compositionally biased region" description="Basic and acidic residues" evidence="1">
    <location>
        <begin position="62"/>
        <end position="78"/>
    </location>
</feature>
<gene>
    <name evidence="3 4" type="primary">LOC116410394</name>
</gene>